<dbReference type="PANTHER" id="PTHR30329">
    <property type="entry name" value="STATOR ELEMENT OF FLAGELLAR MOTOR COMPLEX"/>
    <property type="match status" value="1"/>
</dbReference>
<proteinExistence type="inferred from homology"/>
<feature type="region of interest" description="Disordered" evidence="7">
    <location>
        <begin position="216"/>
        <end position="268"/>
    </location>
</feature>
<dbReference type="NCBIfam" id="NF005831">
    <property type="entry name" value="PRK07734.1"/>
    <property type="match status" value="1"/>
</dbReference>
<evidence type="ECO:0000256" key="2">
    <source>
        <dbReference type="ARBA" id="ARBA00008914"/>
    </source>
</evidence>
<dbReference type="InterPro" id="IPR006665">
    <property type="entry name" value="OmpA-like"/>
</dbReference>
<keyword evidence="6 8" id="KW-0472">Membrane</keyword>
<evidence type="ECO:0000313" key="9">
    <source>
        <dbReference type="EMBL" id="AMW99925.1"/>
    </source>
</evidence>
<dbReference type="CDD" id="cd07185">
    <property type="entry name" value="OmpA_C-like"/>
    <property type="match status" value="1"/>
</dbReference>
<dbReference type="InterPro" id="IPR025713">
    <property type="entry name" value="MotB-like_N_dom"/>
</dbReference>
<dbReference type="STRING" id="241244.ATY39_11130"/>
<dbReference type="Proteomes" id="UP000076021">
    <property type="component" value="Chromosome"/>
</dbReference>
<evidence type="ECO:0000256" key="5">
    <source>
        <dbReference type="ARBA" id="ARBA00022989"/>
    </source>
</evidence>
<keyword evidence="9" id="KW-0282">Flagellum</keyword>
<dbReference type="Pfam" id="PF00691">
    <property type="entry name" value="OmpA"/>
    <property type="match status" value="1"/>
</dbReference>
<dbReference type="EMBL" id="CP014806">
    <property type="protein sequence ID" value="AMW99925.1"/>
    <property type="molecule type" value="Genomic_DNA"/>
</dbReference>
<keyword evidence="5 8" id="KW-1133">Transmembrane helix</keyword>
<protein>
    <submittedName>
        <fullName evidence="9">Flagellar motor protein MotB</fullName>
    </submittedName>
</protein>
<evidence type="ECO:0000256" key="7">
    <source>
        <dbReference type="SAM" id="MobiDB-lite"/>
    </source>
</evidence>
<dbReference type="PROSITE" id="PS51123">
    <property type="entry name" value="OMPA_2"/>
    <property type="match status" value="1"/>
</dbReference>
<dbReference type="InterPro" id="IPR036737">
    <property type="entry name" value="OmpA-like_sf"/>
</dbReference>
<accession>A0A143HEM5</accession>
<dbReference type="SUPFAM" id="SSF103088">
    <property type="entry name" value="OmpA-like"/>
    <property type="match status" value="1"/>
</dbReference>
<dbReference type="RefSeq" id="WP_066789752.1">
    <property type="nucleotide sequence ID" value="NZ_BJVD01000008.1"/>
</dbReference>
<organism evidence="9 10">
    <name type="scientific">Rummeliibacillus stabekisii</name>
    <dbReference type="NCBI Taxonomy" id="241244"/>
    <lineage>
        <taxon>Bacteria</taxon>
        <taxon>Bacillati</taxon>
        <taxon>Bacillota</taxon>
        <taxon>Bacilli</taxon>
        <taxon>Bacillales</taxon>
        <taxon>Caryophanaceae</taxon>
        <taxon>Rummeliibacillus</taxon>
    </lineage>
</organism>
<keyword evidence="4 8" id="KW-0812">Transmembrane</keyword>
<dbReference type="OrthoDB" id="9815217at2"/>
<comment type="subcellular location">
    <subcellularLocation>
        <location evidence="1">Cell membrane</location>
        <topology evidence="1">Single-pass membrane protein</topology>
    </subcellularLocation>
</comment>
<name>A0A143HEM5_9BACL</name>
<reference evidence="10" key="2">
    <citation type="submission" date="2016-03" db="EMBL/GenBank/DDBJ databases">
        <authorList>
            <person name="Ploux O."/>
        </authorList>
    </citation>
    <scope>NUCLEOTIDE SEQUENCE [LARGE SCALE GENOMIC DNA]</scope>
    <source>
        <strain evidence="10">PP9</strain>
    </source>
</reference>
<sequence length="268" mass="29896">MAKRAKKHKKEHEEIPEAWLLPYSDLLTLLLALFIVLFASSTVDNQKLHELSSVFNAVFDGGKGVMDYPSDTMPNDPKSDETSKNSAYLEDQKSLSKIKGNVDDFIAVNELEKQFETKLTDEGLLVTIRDSVLFDPGKAVVKSEYEKTARELSKLLVFDPKRSVVITGYTDNVPMHTAEFSSNWELSVMRAVNFLKLIVDQNPKLDSSFFSAKGYGENNPIASNNSDEGRSKNRRVEVLIQPLVKKDGSSTNPTINKDASVNESKTGE</sequence>
<evidence type="ECO:0000256" key="6">
    <source>
        <dbReference type="ARBA" id="ARBA00023136"/>
    </source>
</evidence>
<comment type="similarity">
    <text evidence="2">Belongs to the MotB family.</text>
</comment>
<feature type="compositionally biased region" description="Basic and acidic residues" evidence="7">
    <location>
        <begin position="227"/>
        <end position="237"/>
    </location>
</feature>
<evidence type="ECO:0000313" key="10">
    <source>
        <dbReference type="Proteomes" id="UP000076021"/>
    </source>
</evidence>
<dbReference type="KEGG" id="rst:ATY39_11130"/>
<feature type="transmembrane region" description="Helical" evidence="8">
    <location>
        <begin position="20"/>
        <end position="39"/>
    </location>
</feature>
<keyword evidence="10" id="KW-1185">Reference proteome</keyword>
<evidence type="ECO:0000256" key="3">
    <source>
        <dbReference type="ARBA" id="ARBA00022475"/>
    </source>
</evidence>
<gene>
    <name evidence="9" type="ORF">ATY39_11130</name>
</gene>
<dbReference type="Pfam" id="PF13677">
    <property type="entry name" value="MotB_plug"/>
    <property type="match status" value="1"/>
</dbReference>
<evidence type="ECO:0000256" key="8">
    <source>
        <dbReference type="SAM" id="Phobius"/>
    </source>
</evidence>
<dbReference type="Gene3D" id="3.30.1330.60">
    <property type="entry name" value="OmpA-like domain"/>
    <property type="match status" value="1"/>
</dbReference>
<dbReference type="PANTHER" id="PTHR30329:SF21">
    <property type="entry name" value="LIPOPROTEIN YIAD-RELATED"/>
    <property type="match status" value="1"/>
</dbReference>
<dbReference type="InterPro" id="IPR050330">
    <property type="entry name" value="Bact_OuterMem_StrucFunc"/>
</dbReference>
<keyword evidence="9" id="KW-0969">Cilium</keyword>
<dbReference type="GO" id="GO:0005886">
    <property type="term" value="C:plasma membrane"/>
    <property type="evidence" value="ECO:0007669"/>
    <property type="project" value="UniProtKB-SubCell"/>
</dbReference>
<evidence type="ECO:0000256" key="1">
    <source>
        <dbReference type="ARBA" id="ARBA00004162"/>
    </source>
</evidence>
<keyword evidence="9" id="KW-0966">Cell projection</keyword>
<feature type="compositionally biased region" description="Polar residues" evidence="7">
    <location>
        <begin position="249"/>
        <end position="268"/>
    </location>
</feature>
<dbReference type="AlphaFoldDB" id="A0A143HEM5"/>
<evidence type="ECO:0000256" key="4">
    <source>
        <dbReference type="ARBA" id="ARBA00022692"/>
    </source>
</evidence>
<reference evidence="9 10" key="1">
    <citation type="journal article" date="2016" name="Genome Announc.">
        <title>Whole-Genome Sequence of Rummeliibacillus stabekisii Strain PP9 Isolated from Antarctic Soil.</title>
        <authorList>
            <person name="da Mota F.F."/>
            <person name="Vollu R.E."/>
            <person name="Jurelevicius D."/>
            <person name="Seldin L."/>
        </authorList>
    </citation>
    <scope>NUCLEOTIDE SEQUENCE [LARGE SCALE GENOMIC DNA]</scope>
    <source>
        <strain evidence="9 10">PP9</strain>
    </source>
</reference>
<keyword evidence="3" id="KW-1003">Cell membrane</keyword>